<feature type="domain" description="DUF4143" evidence="2">
    <location>
        <begin position="201"/>
        <end position="350"/>
    </location>
</feature>
<protein>
    <submittedName>
        <fullName evidence="3">ATP-binding protein</fullName>
    </submittedName>
</protein>
<reference evidence="3" key="2">
    <citation type="submission" date="2021-09" db="EMBL/GenBank/DDBJ databases">
        <authorList>
            <person name="Gilroy R."/>
        </authorList>
    </citation>
    <scope>NUCLEOTIDE SEQUENCE</scope>
    <source>
        <strain evidence="3">4100</strain>
    </source>
</reference>
<evidence type="ECO:0000259" key="1">
    <source>
        <dbReference type="Pfam" id="PF13173"/>
    </source>
</evidence>
<feature type="domain" description="AAA" evidence="1">
    <location>
        <begin position="24"/>
        <end position="152"/>
    </location>
</feature>
<comment type="caution">
    <text evidence="3">The sequence shown here is derived from an EMBL/GenBank/DDBJ whole genome shotgun (WGS) entry which is preliminary data.</text>
</comment>
<dbReference type="SUPFAM" id="SSF52540">
    <property type="entry name" value="P-loop containing nucleoside triphosphate hydrolases"/>
    <property type="match status" value="1"/>
</dbReference>
<dbReference type="PANTHER" id="PTHR33295:SF20">
    <property type="entry name" value="ATPASE"/>
    <property type="match status" value="1"/>
</dbReference>
<dbReference type="InterPro" id="IPR027417">
    <property type="entry name" value="P-loop_NTPase"/>
</dbReference>
<reference evidence="3" key="1">
    <citation type="journal article" date="2021" name="PeerJ">
        <title>Extensive microbial diversity within the chicken gut microbiome revealed by metagenomics and culture.</title>
        <authorList>
            <person name="Gilroy R."/>
            <person name="Ravi A."/>
            <person name="Getino M."/>
            <person name="Pursley I."/>
            <person name="Horton D.L."/>
            <person name="Alikhan N.F."/>
            <person name="Baker D."/>
            <person name="Gharbi K."/>
            <person name="Hall N."/>
            <person name="Watson M."/>
            <person name="Adriaenssens E.M."/>
            <person name="Foster-Nyarko E."/>
            <person name="Jarju S."/>
            <person name="Secka A."/>
            <person name="Antonio M."/>
            <person name="Oren A."/>
            <person name="Chaudhuri R.R."/>
            <person name="La Ragione R."/>
            <person name="Hildebrand F."/>
            <person name="Pallen M.J."/>
        </authorList>
    </citation>
    <scope>NUCLEOTIDE SEQUENCE</scope>
    <source>
        <strain evidence="3">4100</strain>
    </source>
</reference>
<dbReference type="AlphaFoldDB" id="A0A4V1LAG3"/>
<dbReference type="Pfam" id="PF13635">
    <property type="entry name" value="DUF4143"/>
    <property type="match status" value="1"/>
</dbReference>
<dbReference type="PANTHER" id="PTHR33295">
    <property type="entry name" value="ATPASE"/>
    <property type="match status" value="1"/>
</dbReference>
<organism evidence="3 4">
    <name type="scientific">Candidatus Amulumruptor caecigallinarius</name>
    <dbReference type="NCBI Taxonomy" id="2109911"/>
    <lineage>
        <taxon>Bacteria</taxon>
        <taxon>Pseudomonadati</taxon>
        <taxon>Bacteroidota</taxon>
        <taxon>Bacteroidia</taxon>
        <taxon>Bacteroidales</taxon>
        <taxon>Muribaculaceae</taxon>
        <taxon>Candidatus Amulumruptor</taxon>
    </lineage>
</organism>
<dbReference type="InterPro" id="IPR025420">
    <property type="entry name" value="DUF4143"/>
</dbReference>
<name>A0A4V1LAG3_9BACT</name>
<dbReference type="Gene3D" id="3.40.50.300">
    <property type="entry name" value="P-loop containing nucleotide triphosphate hydrolases"/>
    <property type="match status" value="1"/>
</dbReference>
<evidence type="ECO:0000259" key="2">
    <source>
        <dbReference type="Pfam" id="PF13635"/>
    </source>
</evidence>
<dbReference type="Proteomes" id="UP000711407">
    <property type="component" value="Unassembled WGS sequence"/>
</dbReference>
<dbReference type="GO" id="GO:0005524">
    <property type="term" value="F:ATP binding"/>
    <property type="evidence" value="ECO:0007669"/>
    <property type="project" value="UniProtKB-KW"/>
</dbReference>
<evidence type="ECO:0000313" key="4">
    <source>
        <dbReference type="Proteomes" id="UP000711407"/>
    </source>
</evidence>
<proteinExistence type="predicted"/>
<dbReference type="EMBL" id="DYXT01000028">
    <property type="protein sequence ID" value="HJE39237.1"/>
    <property type="molecule type" value="Genomic_DNA"/>
</dbReference>
<gene>
    <name evidence="3" type="ORF">K8V47_05720</name>
</gene>
<dbReference type="InterPro" id="IPR041682">
    <property type="entry name" value="AAA_14"/>
</dbReference>
<accession>A0A4V1LAG3</accession>
<keyword evidence="3" id="KW-0067">ATP-binding</keyword>
<sequence>MKQQIIKRPIYLDHITSILNRGMMIFLVGQRRVGKSFLLLQLKEWLESTYKESHIVYIDKEQLSTTEISSADELYTRAAEGLPAGGDNYLLVDEIQDIPQYENALRRLYAEGRCQIVATGSNADIFSSQLSTKLSGRYIELPVYSLTYTEFLEFHNLEDSDQSLMKYMTIGGLPGLRLFDIDDERQIRDYLFGVYNTIMMKDVIERNQVRNVPFMNNLARFIADNIGKIISVRNITRFLKSNIGKEAASDITTSNYLSHLSAALIINPTYRFDIHGKELFEHNYKYYFSDHGIRNLLCDFNIRGSIEKIMENIVWHHLTVQGFTVKVGELRAGEIDFVATKGSQRIYFQVTYIMRSDETAKREFGNLMEIKDNYPKYVVSMEPVVGELSDYPGINHIHLRDFLTMQF</sequence>
<keyword evidence="3" id="KW-0547">Nucleotide-binding</keyword>
<dbReference type="Pfam" id="PF13173">
    <property type="entry name" value="AAA_14"/>
    <property type="match status" value="1"/>
</dbReference>
<evidence type="ECO:0000313" key="3">
    <source>
        <dbReference type="EMBL" id="HJE39237.1"/>
    </source>
</evidence>